<dbReference type="Proteomes" id="UP000265520">
    <property type="component" value="Unassembled WGS sequence"/>
</dbReference>
<comment type="caution">
    <text evidence="2">The sequence shown here is derived from an EMBL/GenBank/DDBJ whole genome shotgun (WGS) entry which is preliminary data.</text>
</comment>
<name>A0A392WCR8_9FABA</name>
<dbReference type="AlphaFoldDB" id="A0A392WCR8"/>
<feature type="non-terminal residue" evidence="2">
    <location>
        <position position="58"/>
    </location>
</feature>
<accession>A0A392WCR8</accession>
<reference evidence="2 3" key="1">
    <citation type="journal article" date="2018" name="Front. Plant Sci.">
        <title>Red Clover (Trifolium pratense) and Zigzag Clover (T. medium) - A Picture of Genomic Similarities and Differences.</title>
        <authorList>
            <person name="Dluhosova J."/>
            <person name="Istvanek J."/>
            <person name="Nedelnik J."/>
            <person name="Repkova J."/>
        </authorList>
    </citation>
    <scope>NUCLEOTIDE SEQUENCE [LARGE SCALE GENOMIC DNA]</scope>
    <source>
        <strain evidence="3">cv. 10/8</strain>
        <tissue evidence="2">Leaf</tissue>
    </source>
</reference>
<feature type="region of interest" description="Disordered" evidence="1">
    <location>
        <begin position="1"/>
        <end position="20"/>
    </location>
</feature>
<proteinExistence type="predicted"/>
<evidence type="ECO:0000256" key="1">
    <source>
        <dbReference type="SAM" id="MobiDB-lite"/>
    </source>
</evidence>
<dbReference type="EMBL" id="LXQA011427457">
    <property type="protein sequence ID" value="MCI96901.1"/>
    <property type="molecule type" value="Genomic_DNA"/>
</dbReference>
<keyword evidence="3" id="KW-1185">Reference proteome</keyword>
<feature type="region of interest" description="Disordered" evidence="1">
    <location>
        <begin position="35"/>
        <end position="58"/>
    </location>
</feature>
<protein>
    <submittedName>
        <fullName evidence="2">Uncharacterized protein</fullName>
    </submittedName>
</protein>
<evidence type="ECO:0000313" key="2">
    <source>
        <dbReference type="EMBL" id="MCI96901.1"/>
    </source>
</evidence>
<organism evidence="2 3">
    <name type="scientific">Trifolium medium</name>
    <dbReference type="NCBI Taxonomy" id="97028"/>
    <lineage>
        <taxon>Eukaryota</taxon>
        <taxon>Viridiplantae</taxon>
        <taxon>Streptophyta</taxon>
        <taxon>Embryophyta</taxon>
        <taxon>Tracheophyta</taxon>
        <taxon>Spermatophyta</taxon>
        <taxon>Magnoliopsida</taxon>
        <taxon>eudicotyledons</taxon>
        <taxon>Gunneridae</taxon>
        <taxon>Pentapetalae</taxon>
        <taxon>rosids</taxon>
        <taxon>fabids</taxon>
        <taxon>Fabales</taxon>
        <taxon>Fabaceae</taxon>
        <taxon>Papilionoideae</taxon>
        <taxon>50 kb inversion clade</taxon>
        <taxon>NPAAA clade</taxon>
        <taxon>Hologalegina</taxon>
        <taxon>IRL clade</taxon>
        <taxon>Trifolieae</taxon>
        <taxon>Trifolium</taxon>
    </lineage>
</organism>
<evidence type="ECO:0000313" key="3">
    <source>
        <dbReference type="Proteomes" id="UP000265520"/>
    </source>
</evidence>
<sequence>MANQQSMEVQEKIENNEEESMFEGCGVERIVEDNQAPHEVELPQELPCTKEANTVDKE</sequence>